<dbReference type="AlphaFoldDB" id="A0A1I6RFD2"/>
<dbReference type="SUPFAM" id="SSF53254">
    <property type="entry name" value="Phosphoglycerate mutase-like"/>
    <property type="match status" value="1"/>
</dbReference>
<dbReference type="InterPro" id="IPR050275">
    <property type="entry name" value="PGM_Phosphatase"/>
</dbReference>
<evidence type="ECO:0000313" key="2">
    <source>
        <dbReference type="EMBL" id="SFS63467.1"/>
    </source>
</evidence>
<keyword evidence="3" id="KW-1185">Reference proteome</keyword>
<dbReference type="InterPro" id="IPR029033">
    <property type="entry name" value="His_PPase_superfam"/>
</dbReference>
<proteinExistence type="predicted"/>
<protein>
    <submittedName>
        <fullName evidence="2">Broad specificity phosphatase PhoE</fullName>
    </submittedName>
</protein>
<name>A0A1I6RFD2_9BACL</name>
<evidence type="ECO:0000256" key="1">
    <source>
        <dbReference type="PIRSR" id="PIRSR613078-2"/>
    </source>
</evidence>
<dbReference type="Gene3D" id="3.40.50.1240">
    <property type="entry name" value="Phosphoglycerate mutase-like"/>
    <property type="match status" value="1"/>
</dbReference>
<dbReference type="SMART" id="SM00855">
    <property type="entry name" value="PGAM"/>
    <property type="match status" value="1"/>
</dbReference>
<dbReference type="InterPro" id="IPR013078">
    <property type="entry name" value="His_Pase_superF_clade-1"/>
</dbReference>
<feature type="binding site" evidence="1">
    <location>
        <position position="62"/>
    </location>
    <ligand>
        <name>substrate</name>
    </ligand>
</feature>
<accession>A0A1I6RFD2</accession>
<dbReference type="Pfam" id="PF00300">
    <property type="entry name" value="His_Phos_1"/>
    <property type="match status" value="1"/>
</dbReference>
<dbReference type="CDD" id="cd07067">
    <property type="entry name" value="HP_PGM_like"/>
    <property type="match status" value="1"/>
</dbReference>
<sequence>MAQFYLIRHGEPYWELTDERHLVGVQRDLVPLSVKGEREAKQAAYDPRFAKADLILSSPYTRALQTAAIISRILDLPIQVEYDLHEWIPDQTLSYDSFEQLKTLRAEFQRHHGVHPPGETPIWEPIDSIIQRVKGVLERYRDYQHVIVVCHGTVIRSITGDIDELNHCGIQEWQLDDIH</sequence>
<dbReference type="PANTHER" id="PTHR48100">
    <property type="entry name" value="BROAD-SPECIFICITY PHOSPHATASE YOR283W-RELATED"/>
    <property type="match status" value="1"/>
</dbReference>
<dbReference type="EMBL" id="FPAA01000005">
    <property type="protein sequence ID" value="SFS63467.1"/>
    <property type="molecule type" value="Genomic_DNA"/>
</dbReference>
<reference evidence="3" key="1">
    <citation type="submission" date="2016-10" db="EMBL/GenBank/DDBJ databases">
        <authorList>
            <person name="Varghese N."/>
            <person name="Submissions S."/>
        </authorList>
    </citation>
    <scope>NUCLEOTIDE SEQUENCE [LARGE SCALE GENOMIC DNA]</scope>
    <source>
        <strain evidence="3">DSM 45789</strain>
    </source>
</reference>
<dbReference type="GO" id="GO:0005737">
    <property type="term" value="C:cytoplasm"/>
    <property type="evidence" value="ECO:0007669"/>
    <property type="project" value="TreeGrafter"/>
</dbReference>
<gene>
    <name evidence="2" type="ORF">SAMN05444972_10556</name>
</gene>
<evidence type="ECO:0000313" key="3">
    <source>
        <dbReference type="Proteomes" id="UP000198660"/>
    </source>
</evidence>
<organism evidence="2 3">
    <name type="scientific">Marininema halotolerans</name>
    <dbReference type="NCBI Taxonomy" id="1155944"/>
    <lineage>
        <taxon>Bacteria</taxon>
        <taxon>Bacillati</taxon>
        <taxon>Bacillota</taxon>
        <taxon>Bacilli</taxon>
        <taxon>Bacillales</taxon>
        <taxon>Thermoactinomycetaceae</taxon>
        <taxon>Marininema</taxon>
    </lineage>
</organism>
<dbReference type="GO" id="GO:0016791">
    <property type="term" value="F:phosphatase activity"/>
    <property type="evidence" value="ECO:0007669"/>
    <property type="project" value="TreeGrafter"/>
</dbReference>
<dbReference type="Proteomes" id="UP000198660">
    <property type="component" value="Unassembled WGS sequence"/>
</dbReference>
<dbReference type="PANTHER" id="PTHR48100:SF1">
    <property type="entry name" value="HISTIDINE PHOSPHATASE FAMILY PROTEIN-RELATED"/>
    <property type="match status" value="1"/>
</dbReference>
<dbReference type="RefSeq" id="WP_245838696.1">
    <property type="nucleotide sequence ID" value="NZ_FPAA01000005.1"/>
</dbReference>